<evidence type="ECO:0000313" key="1">
    <source>
        <dbReference type="EMBL" id="KGO70459.1"/>
    </source>
</evidence>
<evidence type="ECO:0000313" key="2">
    <source>
        <dbReference type="Proteomes" id="UP000030104"/>
    </source>
</evidence>
<keyword evidence="2" id="KW-1185">Reference proteome</keyword>
<comment type="caution">
    <text evidence="1">The sequence shown here is derived from an EMBL/GenBank/DDBJ whole genome shotgun (WGS) entry which is preliminary data.</text>
</comment>
<protein>
    <submittedName>
        <fullName evidence="1">Uncharacterized protein</fullName>
    </submittedName>
</protein>
<dbReference type="Proteomes" id="UP000030104">
    <property type="component" value="Unassembled WGS sequence"/>
</dbReference>
<gene>
    <name evidence="1" type="ORF">PITC_014690</name>
</gene>
<dbReference type="OrthoDB" id="3443409at2759"/>
<accession>A0A0A2KRR7</accession>
<dbReference type="AlphaFoldDB" id="A0A0A2KRR7"/>
<dbReference type="PhylomeDB" id="A0A0A2KRR7"/>
<sequence>MCNFFQNFYIYSTCSNPAAHFLRTEMEGTKDNSTCKDSPHDRFIVVVGKCVLCSTAR</sequence>
<name>A0A0A2KRR7_PENIT</name>
<organism evidence="1 2">
    <name type="scientific">Penicillium italicum</name>
    <name type="common">Blue mold</name>
    <dbReference type="NCBI Taxonomy" id="40296"/>
    <lineage>
        <taxon>Eukaryota</taxon>
        <taxon>Fungi</taxon>
        <taxon>Dikarya</taxon>
        <taxon>Ascomycota</taxon>
        <taxon>Pezizomycotina</taxon>
        <taxon>Eurotiomycetes</taxon>
        <taxon>Eurotiomycetidae</taxon>
        <taxon>Eurotiales</taxon>
        <taxon>Aspergillaceae</taxon>
        <taxon>Penicillium</taxon>
    </lineage>
</organism>
<dbReference type="HOGENOM" id="CLU_3069186_0_0_1"/>
<proteinExistence type="predicted"/>
<reference evidence="1 2" key="1">
    <citation type="journal article" date="2015" name="Mol. Plant Microbe Interact.">
        <title>Genome, transcriptome, and functional analyses of Penicillium expansum provide new insights into secondary metabolism and pathogenicity.</title>
        <authorList>
            <person name="Ballester A.R."/>
            <person name="Marcet-Houben M."/>
            <person name="Levin E."/>
            <person name="Sela N."/>
            <person name="Selma-Lazaro C."/>
            <person name="Carmona L."/>
            <person name="Wisniewski M."/>
            <person name="Droby S."/>
            <person name="Gonzalez-Candelas L."/>
            <person name="Gabaldon T."/>
        </authorList>
    </citation>
    <scope>NUCLEOTIDE SEQUENCE [LARGE SCALE GENOMIC DNA]</scope>
    <source>
        <strain evidence="1 2">PHI-1</strain>
    </source>
</reference>
<dbReference type="EMBL" id="JQGA01001043">
    <property type="protein sequence ID" value="KGO70459.1"/>
    <property type="molecule type" value="Genomic_DNA"/>
</dbReference>
<dbReference type="OMA" id="HFLRTEM"/>